<dbReference type="RefSeq" id="WP_129646622.1">
    <property type="nucleotide sequence ID" value="NZ_LR215037.1"/>
</dbReference>
<keyword evidence="3 9" id="KW-0813">Transport</keyword>
<sequence length="85" mass="9587">MLIQLLVIFMIIFSIIIVVISMLMAPDSNSFSGALVGSNDLELFKFSKERGYKKVLKYSMMFCGIVLIILGILIWYFQSNLGIVS</sequence>
<evidence type="ECO:0000256" key="2">
    <source>
        <dbReference type="ARBA" id="ARBA00008445"/>
    </source>
</evidence>
<evidence type="ECO:0000256" key="6">
    <source>
        <dbReference type="ARBA" id="ARBA00022989"/>
    </source>
</evidence>
<dbReference type="Proteomes" id="UP000290243">
    <property type="component" value="Chromosome"/>
</dbReference>
<keyword evidence="9" id="KW-1003">Cell membrane</keyword>
<dbReference type="AlphaFoldDB" id="A0A449B4G3"/>
<reference evidence="10 11" key="1">
    <citation type="submission" date="2019-01" db="EMBL/GenBank/DDBJ databases">
        <authorList>
            <consortium name="Pathogen Informatics"/>
        </authorList>
    </citation>
    <scope>NUCLEOTIDE SEQUENCE [LARGE SCALE GENOMIC DNA]</scope>
    <source>
        <strain evidence="10 11">NCTC10168</strain>
    </source>
</reference>
<dbReference type="GO" id="GO:0005886">
    <property type="term" value="C:plasma membrane"/>
    <property type="evidence" value="ECO:0007669"/>
    <property type="project" value="UniProtKB-SubCell"/>
</dbReference>
<keyword evidence="4 9" id="KW-0812">Transmembrane</keyword>
<dbReference type="EMBL" id="LR215037">
    <property type="protein sequence ID" value="VEU75487.1"/>
    <property type="molecule type" value="Genomic_DNA"/>
</dbReference>
<keyword evidence="5 9" id="KW-0653">Protein transport</keyword>
<evidence type="ECO:0000313" key="10">
    <source>
        <dbReference type="EMBL" id="VEU75487.1"/>
    </source>
</evidence>
<evidence type="ECO:0000256" key="8">
    <source>
        <dbReference type="ARBA" id="ARBA00023136"/>
    </source>
</evidence>
<gene>
    <name evidence="10" type="primary">secG</name>
    <name evidence="10" type="ORF">NCTC10168_00409</name>
</gene>
<accession>A0A449B4G3</accession>
<evidence type="ECO:0000256" key="5">
    <source>
        <dbReference type="ARBA" id="ARBA00022927"/>
    </source>
</evidence>
<evidence type="ECO:0000256" key="4">
    <source>
        <dbReference type="ARBA" id="ARBA00022692"/>
    </source>
</evidence>
<dbReference type="OrthoDB" id="401188at2"/>
<dbReference type="GO" id="GO:0009306">
    <property type="term" value="P:protein secretion"/>
    <property type="evidence" value="ECO:0007669"/>
    <property type="project" value="UniProtKB-UniRule"/>
</dbReference>
<proteinExistence type="inferred from homology"/>
<evidence type="ECO:0000256" key="9">
    <source>
        <dbReference type="RuleBase" id="RU365087"/>
    </source>
</evidence>
<dbReference type="GO" id="GO:0015450">
    <property type="term" value="F:protein-transporting ATPase activity"/>
    <property type="evidence" value="ECO:0007669"/>
    <property type="project" value="UniProtKB-UniRule"/>
</dbReference>
<feature type="transmembrane region" description="Helical" evidence="9">
    <location>
        <begin position="6"/>
        <end position="25"/>
    </location>
</feature>
<comment type="similarity">
    <text evidence="2 9">Belongs to the SecG family.</text>
</comment>
<keyword evidence="11" id="KW-1185">Reference proteome</keyword>
<feature type="transmembrane region" description="Helical" evidence="9">
    <location>
        <begin position="55"/>
        <end position="77"/>
    </location>
</feature>
<comment type="subcellular location">
    <subcellularLocation>
        <location evidence="9">Cell membrane</location>
        <topology evidence="9">Multi-pass membrane protein</topology>
    </subcellularLocation>
    <subcellularLocation>
        <location evidence="1">Membrane</location>
        <topology evidence="1">Multi-pass membrane protein</topology>
    </subcellularLocation>
</comment>
<protein>
    <recommendedName>
        <fullName evidence="9">Protein-export membrane protein SecG</fullName>
    </recommendedName>
</protein>
<organism evidence="10 11">
    <name type="scientific">Mycoplasmopsis maculosa</name>
    <dbReference type="NCBI Taxonomy" id="114885"/>
    <lineage>
        <taxon>Bacteria</taxon>
        <taxon>Bacillati</taxon>
        <taxon>Mycoplasmatota</taxon>
        <taxon>Mycoplasmoidales</taxon>
        <taxon>Metamycoplasmataceae</taxon>
        <taxon>Mycoplasmopsis</taxon>
    </lineage>
</organism>
<keyword evidence="8 9" id="KW-0472">Membrane</keyword>
<dbReference type="InterPro" id="IPR004692">
    <property type="entry name" value="SecG"/>
</dbReference>
<keyword evidence="7 9" id="KW-0811">Translocation</keyword>
<evidence type="ECO:0000256" key="1">
    <source>
        <dbReference type="ARBA" id="ARBA00004141"/>
    </source>
</evidence>
<name>A0A449B4G3_9BACT</name>
<evidence type="ECO:0000256" key="3">
    <source>
        <dbReference type="ARBA" id="ARBA00022448"/>
    </source>
</evidence>
<comment type="function">
    <text evidence="9">Involved in protein export. Participates in an early event of protein translocation.</text>
</comment>
<evidence type="ECO:0000313" key="11">
    <source>
        <dbReference type="Proteomes" id="UP000290243"/>
    </source>
</evidence>
<evidence type="ECO:0000256" key="7">
    <source>
        <dbReference type="ARBA" id="ARBA00023010"/>
    </source>
</evidence>
<dbReference type="KEGG" id="mmau:NCTC10168_00409"/>
<dbReference type="Pfam" id="PF03840">
    <property type="entry name" value="SecG"/>
    <property type="match status" value="1"/>
</dbReference>
<dbReference type="NCBIfam" id="TIGR00810">
    <property type="entry name" value="secG"/>
    <property type="match status" value="1"/>
</dbReference>
<keyword evidence="6 9" id="KW-1133">Transmembrane helix</keyword>